<dbReference type="GO" id="GO:0006820">
    <property type="term" value="P:monoatomic anion transport"/>
    <property type="evidence" value="ECO:0007669"/>
    <property type="project" value="TreeGrafter"/>
</dbReference>
<evidence type="ECO:0000256" key="3">
    <source>
        <dbReference type="ARBA" id="ARBA00022989"/>
    </source>
</evidence>
<reference evidence="6" key="1">
    <citation type="submission" date="2023-08" db="EMBL/GenBank/DDBJ databases">
        <authorList>
            <person name="Alioto T."/>
            <person name="Alioto T."/>
            <person name="Gomez Garrido J."/>
        </authorList>
    </citation>
    <scope>NUCLEOTIDE SEQUENCE</scope>
</reference>
<evidence type="ECO:0000256" key="2">
    <source>
        <dbReference type="ARBA" id="ARBA00022692"/>
    </source>
</evidence>
<dbReference type="SUPFAM" id="SSF103473">
    <property type="entry name" value="MFS general substrate transporter"/>
    <property type="match status" value="2"/>
</dbReference>
<keyword evidence="4 5" id="KW-0472">Membrane</keyword>
<evidence type="ECO:0000256" key="4">
    <source>
        <dbReference type="ARBA" id="ARBA00023136"/>
    </source>
</evidence>
<dbReference type="Proteomes" id="UP001162480">
    <property type="component" value="Chromosome 24"/>
</dbReference>
<dbReference type="GO" id="GO:0016324">
    <property type="term" value="C:apical plasma membrane"/>
    <property type="evidence" value="ECO:0007669"/>
    <property type="project" value="TreeGrafter"/>
</dbReference>
<feature type="transmembrane region" description="Helical" evidence="5">
    <location>
        <begin position="189"/>
        <end position="208"/>
    </location>
</feature>
<dbReference type="PANTHER" id="PTHR11662:SF432">
    <property type="entry name" value="SIALIN"/>
    <property type="match status" value="1"/>
</dbReference>
<dbReference type="AlphaFoldDB" id="A0AA36BSQ1"/>
<feature type="transmembrane region" description="Helical" evidence="5">
    <location>
        <begin position="72"/>
        <end position="92"/>
    </location>
</feature>
<feature type="transmembrane region" description="Helical" evidence="5">
    <location>
        <begin position="250"/>
        <end position="272"/>
    </location>
</feature>
<sequence length="293" mass="30313">MVKLGENWNCILSGTAISFTSGGVIVNSNDIAPSYAGIIFGIGNTFAAVAGSINSLTTKALTSNDTQEQWQIVFALCAAICVVGAIFFAIMARGELQVWARSQEPGSRASLLTAIGFLRCDQTILITSFLFLSGVAMSFASGGVIVNSNDIAPSYVGIVYGIGNTFAAAAGNINSLTTKALTSNDTQEQWQIVGMTLSFVSGGVLVNTSDIAPSYVGIIFGIANTLSSIAGGTASLTIDALTPNGTLEEWQIVFALCAAICVSGAIIFAILARGEIQIWAKPQEPGSCRNAAT</sequence>
<accession>A0AA36BSQ1</accession>
<evidence type="ECO:0000313" key="6">
    <source>
        <dbReference type="EMBL" id="CAI9739915.1"/>
    </source>
</evidence>
<feature type="transmembrane region" description="Helical" evidence="5">
    <location>
        <begin position="124"/>
        <end position="146"/>
    </location>
</feature>
<keyword evidence="3 5" id="KW-1133">Transmembrane helix</keyword>
<organism evidence="6 7">
    <name type="scientific">Octopus vulgaris</name>
    <name type="common">Common octopus</name>
    <dbReference type="NCBI Taxonomy" id="6645"/>
    <lineage>
        <taxon>Eukaryota</taxon>
        <taxon>Metazoa</taxon>
        <taxon>Spiralia</taxon>
        <taxon>Lophotrochozoa</taxon>
        <taxon>Mollusca</taxon>
        <taxon>Cephalopoda</taxon>
        <taxon>Coleoidea</taxon>
        <taxon>Octopodiformes</taxon>
        <taxon>Octopoda</taxon>
        <taxon>Incirrata</taxon>
        <taxon>Octopodidae</taxon>
        <taxon>Octopus</taxon>
    </lineage>
</organism>
<dbReference type="PANTHER" id="PTHR11662">
    <property type="entry name" value="SOLUTE CARRIER FAMILY 17"/>
    <property type="match status" value="1"/>
</dbReference>
<dbReference type="Gene3D" id="1.20.1250.20">
    <property type="entry name" value="MFS general substrate transporter like domains"/>
    <property type="match status" value="1"/>
</dbReference>
<dbReference type="EMBL" id="OX597837">
    <property type="protein sequence ID" value="CAI9739915.1"/>
    <property type="molecule type" value="Genomic_DNA"/>
</dbReference>
<feature type="transmembrane region" description="Helical" evidence="5">
    <location>
        <begin position="215"/>
        <end position="238"/>
    </location>
</feature>
<proteinExistence type="predicted"/>
<keyword evidence="7" id="KW-1185">Reference proteome</keyword>
<comment type="subcellular location">
    <subcellularLocation>
        <location evidence="1">Membrane</location>
        <topology evidence="1">Multi-pass membrane protein</topology>
    </subcellularLocation>
</comment>
<feature type="transmembrane region" description="Helical" evidence="5">
    <location>
        <begin position="7"/>
        <end position="26"/>
    </location>
</feature>
<evidence type="ECO:0000256" key="1">
    <source>
        <dbReference type="ARBA" id="ARBA00004141"/>
    </source>
</evidence>
<evidence type="ECO:0000256" key="5">
    <source>
        <dbReference type="SAM" id="Phobius"/>
    </source>
</evidence>
<dbReference type="GO" id="GO:0022857">
    <property type="term" value="F:transmembrane transporter activity"/>
    <property type="evidence" value="ECO:0007669"/>
    <property type="project" value="TreeGrafter"/>
</dbReference>
<evidence type="ECO:0000313" key="7">
    <source>
        <dbReference type="Proteomes" id="UP001162480"/>
    </source>
</evidence>
<keyword evidence="2 5" id="KW-0812">Transmembrane</keyword>
<name>A0AA36BSQ1_OCTVU</name>
<protein>
    <submittedName>
        <fullName evidence="6">Uncharacterized protein</fullName>
    </submittedName>
</protein>
<gene>
    <name evidence="6" type="ORF">OCTVUL_1B007639</name>
</gene>
<dbReference type="InterPro" id="IPR050382">
    <property type="entry name" value="MFS_Na/Anion_cotransporter"/>
</dbReference>
<feature type="transmembrane region" description="Helical" evidence="5">
    <location>
        <begin position="32"/>
        <end position="51"/>
    </location>
</feature>
<dbReference type="InterPro" id="IPR036259">
    <property type="entry name" value="MFS_trans_sf"/>
</dbReference>
<feature type="transmembrane region" description="Helical" evidence="5">
    <location>
        <begin position="158"/>
        <end position="177"/>
    </location>
</feature>